<evidence type="ECO:0000256" key="8">
    <source>
        <dbReference type="ARBA" id="ARBA00023180"/>
    </source>
</evidence>
<keyword evidence="8" id="KW-0325">Glycoprotein</keyword>
<organism evidence="10 11">
    <name type="scientific">Forsythia ovata</name>
    <dbReference type="NCBI Taxonomy" id="205694"/>
    <lineage>
        <taxon>Eukaryota</taxon>
        <taxon>Viridiplantae</taxon>
        <taxon>Streptophyta</taxon>
        <taxon>Embryophyta</taxon>
        <taxon>Tracheophyta</taxon>
        <taxon>Spermatophyta</taxon>
        <taxon>Magnoliopsida</taxon>
        <taxon>eudicotyledons</taxon>
        <taxon>Gunneridae</taxon>
        <taxon>Pentapetalae</taxon>
        <taxon>asterids</taxon>
        <taxon>lamiids</taxon>
        <taxon>Lamiales</taxon>
        <taxon>Oleaceae</taxon>
        <taxon>Forsythieae</taxon>
        <taxon>Forsythia</taxon>
    </lineage>
</organism>
<dbReference type="Pfam" id="PF23598">
    <property type="entry name" value="LRR_14"/>
    <property type="match status" value="1"/>
</dbReference>
<dbReference type="AlphaFoldDB" id="A0ABD1QR51"/>
<dbReference type="SUPFAM" id="SSF52058">
    <property type="entry name" value="L domain-like"/>
    <property type="match status" value="1"/>
</dbReference>
<evidence type="ECO:0000256" key="1">
    <source>
        <dbReference type="ARBA" id="ARBA00004370"/>
    </source>
</evidence>
<keyword evidence="5" id="KW-0677">Repeat</keyword>
<comment type="subcellular location">
    <subcellularLocation>
        <location evidence="1">Membrane</location>
    </subcellularLocation>
</comment>
<evidence type="ECO:0000256" key="3">
    <source>
        <dbReference type="ARBA" id="ARBA00022692"/>
    </source>
</evidence>
<dbReference type="EMBL" id="JBFOLJ010000014">
    <property type="protein sequence ID" value="KAL2478692.1"/>
    <property type="molecule type" value="Genomic_DNA"/>
</dbReference>
<dbReference type="PANTHER" id="PTHR27008">
    <property type="entry name" value="OS04G0122200 PROTEIN"/>
    <property type="match status" value="1"/>
</dbReference>
<dbReference type="Proteomes" id="UP001604277">
    <property type="component" value="Unassembled WGS sequence"/>
</dbReference>
<dbReference type="Gene3D" id="3.80.10.10">
    <property type="entry name" value="Ribonuclease Inhibitor"/>
    <property type="match status" value="1"/>
</dbReference>
<evidence type="ECO:0000313" key="11">
    <source>
        <dbReference type="Proteomes" id="UP001604277"/>
    </source>
</evidence>
<keyword evidence="4" id="KW-0732">Signal</keyword>
<dbReference type="InterPro" id="IPR032675">
    <property type="entry name" value="LRR_dom_sf"/>
</dbReference>
<protein>
    <submittedName>
        <fullName evidence="10">Leucine-rich repeat receptor-like protein kinase PXL1</fullName>
    </submittedName>
</protein>
<feature type="domain" description="Disease resistance R13L4/SHOC-2-like LRR" evidence="9">
    <location>
        <begin position="7"/>
        <end position="123"/>
    </location>
</feature>
<evidence type="ECO:0000256" key="6">
    <source>
        <dbReference type="ARBA" id="ARBA00022989"/>
    </source>
</evidence>
<proteinExistence type="predicted"/>
<name>A0ABD1QR51_9LAMI</name>
<dbReference type="InterPro" id="IPR055414">
    <property type="entry name" value="LRR_R13L4/SHOC2-like"/>
</dbReference>
<evidence type="ECO:0000256" key="7">
    <source>
        <dbReference type="ARBA" id="ARBA00023136"/>
    </source>
</evidence>
<keyword evidence="11" id="KW-1185">Reference proteome</keyword>
<evidence type="ECO:0000313" key="10">
    <source>
        <dbReference type="EMBL" id="KAL2478692.1"/>
    </source>
</evidence>
<dbReference type="FunFam" id="3.80.10.10:FF:000041">
    <property type="entry name" value="LRR receptor-like serine/threonine-protein kinase ERECTA"/>
    <property type="match status" value="1"/>
</dbReference>
<keyword evidence="6" id="KW-1133">Transmembrane helix</keyword>
<evidence type="ECO:0000259" key="9">
    <source>
        <dbReference type="Pfam" id="PF23598"/>
    </source>
</evidence>
<dbReference type="GO" id="GO:0016020">
    <property type="term" value="C:membrane"/>
    <property type="evidence" value="ECO:0007669"/>
    <property type="project" value="UniProtKB-SubCell"/>
</dbReference>
<dbReference type="InterPro" id="IPR051809">
    <property type="entry name" value="Plant_receptor-like_S/T_kinase"/>
</dbReference>
<evidence type="ECO:0000256" key="5">
    <source>
        <dbReference type="ARBA" id="ARBA00022737"/>
    </source>
</evidence>
<keyword evidence="3" id="KW-0812">Transmembrane</keyword>
<accession>A0ABD1QR51</accession>
<dbReference type="PANTHER" id="PTHR27008:SF497">
    <property type="entry name" value="OS11G0695000 PROTEIN"/>
    <property type="match status" value="1"/>
</dbReference>
<keyword evidence="2" id="KW-0433">Leucine-rich repeat</keyword>
<evidence type="ECO:0000256" key="4">
    <source>
        <dbReference type="ARBA" id="ARBA00022729"/>
    </source>
</evidence>
<evidence type="ECO:0000256" key="2">
    <source>
        <dbReference type="ARBA" id="ARBA00022614"/>
    </source>
</evidence>
<gene>
    <name evidence="10" type="ORF">Fot_47706</name>
</gene>
<keyword evidence="7" id="KW-0472">Membrane</keyword>
<sequence length="125" mass="13907">MNSLHGQILESIFNLSMLQILAIVKNNISGNLPSSIANGLPDLEGLYIDGNRLSGKLPGCISNFSKLIKLDLEDNSFSGHVPMNIGNLQNLRRLNFAWNQLTNDPSMLKLDFLISLKNCRQLKQI</sequence>
<reference evidence="11" key="1">
    <citation type="submission" date="2024-07" db="EMBL/GenBank/DDBJ databases">
        <title>Two chromosome-level genome assemblies of Korean endemic species Abeliophyllum distichum and Forsythia ovata (Oleaceae).</title>
        <authorList>
            <person name="Jang H."/>
        </authorList>
    </citation>
    <scope>NUCLEOTIDE SEQUENCE [LARGE SCALE GENOMIC DNA]</scope>
</reference>
<comment type="caution">
    <text evidence="10">The sequence shown here is derived from an EMBL/GenBank/DDBJ whole genome shotgun (WGS) entry which is preliminary data.</text>
</comment>